<dbReference type="Proteomes" id="UP000245838">
    <property type="component" value="Chromosome sggmmb4_Chromosome"/>
</dbReference>
<evidence type="ECO:0000256" key="2">
    <source>
        <dbReference type="ARBA" id="ARBA00022688"/>
    </source>
</evidence>
<comment type="similarity">
    <text evidence="4">Belongs to the UbiC family.</text>
</comment>
<dbReference type="PANTHER" id="PTHR38683:SF1">
    <property type="entry name" value="CHORISMATE PYRUVATE-LYASE"/>
    <property type="match status" value="1"/>
</dbReference>
<keyword evidence="3 4" id="KW-0456">Lyase</keyword>
<protein>
    <recommendedName>
        <fullName evidence="4">Chorismate pyruvate-lyase</fullName>
        <shortName evidence="4">CL</shortName>
        <shortName evidence="4">CPL</shortName>
        <ecNumber evidence="4">4.1.3.40</ecNumber>
    </recommendedName>
</protein>
<dbReference type="InterPro" id="IPR028978">
    <property type="entry name" value="Chorismate_lyase_/UTRA_dom_sf"/>
</dbReference>
<dbReference type="SUPFAM" id="SSF64288">
    <property type="entry name" value="Chorismate lyase-like"/>
    <property type="match status" value="1"/>
</dbReference>
<keyword evidence="4 5" id="KW-0670">Pyruvate</keyword>
<dbReference type="AlphaFoldDB" id="A0A193QMT0"/>
<comment type="subunit">
    <text evidence="4">Monomer.</text>
</comment>
<feature type="binding site" evidence="4">
    <location>
        <position position="117"/>
    </location>
    <ligand>
        <name>substrate</name>
    </ligand>
</feature>
<dbReference type="NCBIfam" id="NF008656">
    <property type="entry name" value="PRK11655.1"/>
    <property type="match status" value="1"/>
</dbReference>
<dbReference type="EC" id="4.1.3.40" evidence="4"/>
<sequence>MQDQAIVAILDGIRWLQEPPVWPDDATRSWLTERGSMTQRLEKHCGKIRVRRYREGFVTACIEAWEAALLPDCGRFWLREVVLYGHDRPWLTARTLVPAAAEAGPAQQVLSLGDVPLGQWLFRHRPPARDVIQFGRVGTLWARRARLRLTEGQPLLLTEAFLPDCPLYISGGDAPQQ</sequence>
<gene>
    <name evidence="4 5" type="primary">ubiC</name>
    <name evidence="5" type="ORF">SGGMMB4_05144</name>
</gene>
<feature type="binding site" evidence="4">
    <location>
        <position position="159"/>
    </location>
    <ligand>
        <name>substrate</name>
    </ligand>
</feature>
<reference evidence="5 6" key="1">
    <citation type="submission" date="2015-05" db="EMBL/GenBank/DDBJ databases">
        <authorList>
            <person name="Goodhead I."/>
        </authorList>
    </citation>
    <scope>NUCLEOTIDE SEQUENCE [LARGE SCALE GENOMIC DNA]</scope>
    <source>
        <strain evidence="6">morsitans</strain>
    </source>
</reference>
<evidence type="ECO:0000313" key="5">
    <source>
        <dbReference type="EMBL" id="CRL46471.1"/>
    </source>
</evidence>
<dbReference type="HAMAP" id="MF_01632">
    <property type="entry name" value="UbiC"/>
    <property type="match status" value="1"/>
</dbReference>
<dbReference type="GO" id="GO:0042866">
    <property type="term" value="P:pyruvate biosynthetic process"/>
    <property type="evidence" value="ECO:0007669"/>
    <property type="project" value="UniProtKB-UniRule"/>
</dbReference>
<evidence type="ECO:0000256" key="3">
    <source>
        <dbReference type="ARBA" id="ARBA00023239"/>
    </source>
</evidence>
<dbReference type="GO" id="GO:0008813">
    <property type="term" value="F:chorismate lyase activity"/>
    <property type="evidence" value="ECO:0007669"/>
    <property type="project" value="UniProtKB-UniRule"/>
</dbReference>
<dbReference type="OrthoDB" id="9789493at2"/>
<dbReference type="GO" id="GO:0006744">
    <property type="term" value="P:ubiquinone biosynthetic process"/>
    <property type="evidence" value="ECO:0007669"/>
    <property type="project" value="UniProtKB-UniRule"/>
</dbReference>
<dbReference type="UniPathway" id="UPA00232"/>
<comment type="function">
    <text evidence="4">Removes the pyruvyl group from chorismate, with concomitant aromatization of the ring, to provide 4-hydroxybenzoate (4HB) for the ubiquinone pathway.</text>
</comment>
<keyword evidence="2 4" id="KW-0831">Ubiquinone biosynthesis</keyword>
<evidence type="ECO:0000256" key="1">
    <source>
        <dbReference type="ARBA" id="ARBA00022490"/>
    </source>
</evidence>
<dbReference type="PANTHER" id="PTHR38683">
    <property type="entry name" value="CHORISMATE PYRUVATE-LYASE"/>
    <property type="match status" value="1"/>
</dbReference>
<dbReference type="InterPro" id="IPR007440">
    <property type="entry name" value="Chorismate--pyruvate_lyase"/>
</dbReference>
<comment type="pathway">
    <text evidence="4">Cofactor biosynthesis; ubiquinone biosynthesis.</text>
</comment>
<feature type="binding site" evidence="4">
    <location>
        <position position="37"/>
    </location>
    <ligand>
        <name>substrate</name>
    </ligand>
</feature>
<dbReference type="Pfam" id="PF04345">
    <property type="entry name" value="Chor_lyase"/>
    <property type="match status" value="1"/>
</dbReference>
<dbReference type="SMR" id="A0A193QMT0"/>
<dbReference type="RefSeq" id="WP_011411956.1">
    <property type="nucleotide sequence ID" value="NC_007712.1"/>
</dbReference>
<organism evidence="5 6">
    <name type="scientific">Sodalis glossinidius (strain morsitans)</name>
    <dbReference type="NCBI Taxonomy" id="343509"/>
    <lineage>
        <taxon>Bacteria</taxon>
        <taxon>Pseudomonadati</taxon>
        <taxon>Pseudomonadota</taxon>
        <taxon>Gammaproteobacteria</taxon>
        <taxon>Enterobacterales</taxon>
        <taxon>Bruguierivoracaceae</taxon>
        <taxon>Sodalis</taxon>
    </lineage>
</organism>
<comment type="catalytic activity">
    <reaction evidence="4">
        <text>chorismate = 4-hydroxybenzoate + pyruvate</text>
        <dbReference type="Rhea" id="RHEA:16505"/>
        <dbReference type="ChEBI" id="CHEBI:15361"/>
        <dbReference type="ChEBI" id="CHEBI:17879"/>
        <dbReference type="ChEBI" id="CHEBI:29748"/>
        <dbReference type="EC" id="4.1.3.40"/>
    </reaction>
</comment>
<name>A0A193QMT0_SODGM</name>
<evidence type="ECO:0000313" key="6">
    <source>
        <dbReference type="Proteomes" id="UP000245838"/>
    </source>
</evidence>
<dbReference type="EMBL" id="LN854557">
    <property type="protein sequence ID" value="CRL46471.1"/>
    <property type="molecule type" value="Genomic_DNA"/>
</dbReference>
<evidence type="ECO:0000256" key="4">
    <source>
        <dbReference type="HAMAP-Rule" id="MF_01632"/>
    </source>
</evidence>
<keyword evidence="1 4" id="KW-0963">Cytoplasm</keyword>
<feature type="binding site" evidence="4">
    <location>
        <position position="79"/>
    </location>
    <ligand>
        <name>substrate</name>
    </ligand>
</feature>
<dbReference type="GO" id="GO:0005829">
    <property type="term" value="C:cytosol"/>
    <property type="evidence" value="ECO:0007669"/>
    <property type="project" value="TreeGrafter"/>
</dbReference>
<comment type="subcellular location">
    <subcellularLocation>
        <location evidence="4">Cytoplasm</location>
    </subcellularLocation>
</comment>
<dbReference type="Gene3D" id="3.40.1410.10">
    <property type="entry name" value="Chorismate lyase-like"/>
    <property type="match status" value="1"/>
</dbReference>
<accession>A0A193QMT0</accession>
<proteinExistence type="inferred from homology"/>